<proteinExistence type="predicted"/>
<keyword evidence="1" id="KW-1133">Transmembrane helix</keyword>
<name>A0ABD1EQG3_HYPHA</name>
<dbReference type="EMBL" id="JBDJPC010000005">
    <property type="protein sequence ID" value="KAL1501010.1"/>
    <property type="molecule type" value="Genomic_DNA"/>
</dbReference>
<accession>A0ABD1EQG3</accession>
<evidence type="ECO:0000256" key="1">
    <source>
        <dbReference type="SAM" id="Phobius"/>
    </source>
</evidence>
<dbReference type="AlphaFoldDB" id="A0ABD1EQG3"/>
<organism evidence="2 3">
    <name type="scientific">Hypothenemus hampei</name>
    <name type="common">Coffee berry borer</name>
    <dbReference type="NCBI Taxonomy" id="57062"/>
    <lineage>
        <taxon>Eukaryota</taxon>
        <taxon>Metazoa</taxon>
        <taxon>Ecdysozoa</taxon>
        <taxon>Arthropoda</taxon>
        <taxon>Hexapoda</taxon>
        <taxon>Insecta</taxon>
        <taxon>Pterygota</taxon>
        <taxon>Neoptera</taxon>
        <taxon>Endopterygota</taxon>
        <taxon>Coleoptera</taxon>
        <taxon>Polyphaga</taxon>
        <taxon>Cucujiformia</taxon>
        <taxon>Curculionidae</taxon>
        <taxon>Scolytinae</taxon>
        <taxon>Hypothenemus</taxon>
    </lineage>
</organism>
<comment type="caution">
    <text evidence="2">The sequence shown here is derived from an EMBL/GenBank/DDBJ whole genome shotgun (WGS) entry which is preliminary data.</text>
</comment>
<keyword evidence="1" id="KW-0472">Membrane</keyword>
<gene>
    <name evidence="2" type="ORF">ABEB36_006416</name>
</gene>
<evidence type="ECO:0000313" key="2">
    <source>
        <dbReference type="EMBL" id="KAL1501010.1"/>
    </source>
</evidence>
<reference evidence="2 3" key="1">
    <citation type="submission" date="2024-05" db="EMBL/GenBank/DDBJ databases">
        <title>Genetic variation in Jamaican populations of the coffee berry borer (Hypothenemus hampei).</title>
        <authorList>
            <person name="Errbii M."/>
            <person name="Myrie A."/>
        </authorList>
    </citation>
    <scope>NUCLEOTIDE SEQUENCE [LARGE SCALE GENOMIC DNA]</scope>
    <source>
        <strain evidence="2">JA-Hopewell-2020-01-JO</strain>
        <tissue evidence="2">Whole body</tissue>
    </source>
</reference>
<dbReference type="Proteomes" id="UP001566132">
    <property type="component" value="Unassembled WGS sequence"/>
</dbReference>
<protein>
    <submittedName>
        <fullName evidence="2">Uncharacterized protein</fullName>
    </submittedName>
</protein>
<sequence length="79" mass="9253">MSDSPAAPARHMKFPYTLGAKLVQFPYKFYFQNNWVFKYYLFAFVVGIPVFKKISNLANSPENVAKWAEIRRKQAAEHH</sequence>
<keyword evidence="1" id="KW-0812">Transmembrane</keyword>
<evidence type="ECO:0000313" key="3">
    <source>
        <dbReference type="Proteomes" id="UP001566132"/>
    </source>
</evidence>
<keyword evidence="3" id="KW-1185">Reference proteome</keyword>
<feature type="transmembrane region" description="Helical" evidence="1">
    <location>
        <begin position="35"/>
        <end position="51"/>
    </location>
</feature>